<feature type="non-terminal residue" evidence="1">
    <location>
        <position position="282"/>
    </location>
</feature>
<sequence>MTWDIEQRGRYLAVKNYIRAALYVDKTKTMTFCAAATTTELYHVTEICSRWQGPVSVSVYAPGSDFKTALRKIIHLRLSDNCVHQNVTWHVYFDSEFSPPQKNLRSPEEEAELTKASPTYEMWPKGTFKSHGTLPFPANIGRNIALQESRTDYVLVSDLHYYPSAQIIPRFLKLLKFQGKAGKKVYVLPVFRMLGYGKPPSTKTELVEMISKSDIKLSSGTSDCSECNIFPNARKWLEVRLPDDSLSVYYVSHEKEEFKSWQPFYISQRNIPVFDEDQTKEG</sequence>
<proteinExistence type="predicted"/>
<reference evidence="1 2" key="1">
    <citation type="submission" date="2013-11" db="EMBL/GenBank/DDBJ databases">
        <title>Genome sequencing of Stegodyphus mimosarum.</title>
        <authorList>
            <person name="Bechsgaard J."/>
        </authorList>
    </citation>
    <scope>NUCLEOTIDE SEQUENCE [LARGE SCALE GENOMIC DNA]</scope>
</reference>
<dbReference type="PANTHER" id="PTHR47412">
    <property type="entry name" value="FI01434P-RELATED"/>
    <property type="match status" value="1"/>
</dbReference>
<dbReference type="OMA" id="CNIFPNA"/>
<protein>
    <submittedName>
        <fullName evidence="1">N-acetyllactosaminide beta-1,3-N-acetylglucosaminyltransferase</fullName>
    </submittedName>
</protein>
<dbReference type="OrthoDB" id="9974378at2759"/>
<dbReference type="Proteomes" id="UP000054359">
    <property type="component" value="Unassembled WGS sequence"/>
</dbReference>
<name>A0A087TBL1_STEMI</name>
<dbReference type="EMBL" id="KK114459">
    <property type="protein sequence ID" value="KFM62500.1"/>
    <property type="molecule type" value="Genomic_DNA"/>
</dbReference>
<organism evidence="1 2">
    <name type="scientific">Stegodyphus mimosarum</name>
    <name type="common">African social velvet spider</name>
    <dbReference type="NCBI Taxonomy" id="407821"/>
    <lineage>
        <taxon>Eukaryota</taxon>
        <taxon>Metazoa</taxon>
        <taxon>Ecdysozoa</taxon>
        <taxon>Arthropoda</taxon>
        <taxon>Chelicerata</taxon>
        <taxon>Arachnida</taxon>
        <taxon>Araneae</taxon>
        <taxon>Araneomorphae</taxon>
        <taxon>Entelegynae</taxon>
        <taxon>Eresoidea</taxon>
        <taxon>Eresidae</taxon>
        <taxon>Stegodyphus</taxon>
    </lineage>
</organism>
<keyword evidence="1" id="KW-0808">Transferase</keyword>
<gene>
    <name evidence="1" type="ORF">X975_00053</name>
</gene>
<dbReference type="STRING" id="407821.A0A087TBL1"/>
<dbReference type="GO" id="GO:0016757">
    <property type="term" value="F:glycosyltransferase activity"/>
    <property type="evidence" value="ECO:0007669"/>
    <property type="project" value="UniProtKB-KW"/>
</dbReference>
<keyword evidence="1" id="KW-0328">Glycosyltransferase</keyword>
<keyword evidence="2" id="KW-1185">Reference proteome</keyword>
<dbReference type="AlphaFoldDB" id="A0A087TBL1"/>
<dbReference type="Pfam" id="PF13896">
    <property type="entry name" value="Glyco_transf_49"/>
    <property type="match status" value="1"/>
</dbReference>
<evidence type="ECO:0000313" key="1">
    <source>
        <dbReference type="EMBL" id="KFM62500.1"/>
    </source>
</evidence>
<accession>A0A087TBL1</accession>
<evidence type="ECO:0000313" key="2">
    <source>
        <dbReference type="Proteomes" id="UP000054359"/>
    </source>
</evidence>
<dbReference type="PANTHER" id="PTHR47412:SF1">
    <property type="entry name" value="FI01434P-RELATED"/>
    <property type="match status" value="1"/>
</dbReference>